<evidence type="ECO:0000313" key="1">
    <source>
        <dbReference type="EMBL" id="SEO76282.1"/>
    </source>
</evidence>
<name>A0A1H8SC92_9ACTN</name>
<proteinExistence type="predicted"/>
<keyword evidence="2" id="KW-1185">Reference proteome</keyword>
<evidence type="ECO:0000313" key="2">
    <source>
        <dbReference type="Proteomes" id="UP000182975"/>
    </source>
</evidence>
<organism evidence="1 2">
    <name type="scientific">Denitrobacterium detoxificans</name>
    <dbReference type="NCBI Taxonomy" id="79604"/>
    <lineage>
        <taxon>Bacteria</taxon>
        <taxon>Bacillati</taxon>
        <taxon>Actinomycetota</taxon>
        <taxon>Coriobacteriia</taxon>
        <taxon>Eggerthellales</taxon>
        <taxon>Eggerthellaceae</taxon>
        <taxon>Denitrobacterium</taxon>
    </lineage>
</organism>
<reference evidence="2" key="1">
    <citation type="submission" date="2016-10" db="EMBL/GenBank/DDBJ databases">
        <authorList>
            <person name="Varghese N."/>
        </authorList>
    </citation>
    <scope>NUCLEOTIDE SEQUENCE [LARGE SCALE GENOMIC DNA]</scope>
    <source>
        <strain evidence="2">DSM 21843</strain>
    </source>
</reference>
<accession>A0A1H8SC92</accession>
<gene>
    <name evidence="1" type="ORF">SAMN02910314_01108</name>
</gene>
<dbReference type="Proteomes" id="UP000182975">
    <property type="component" value="Unassembled WGS sequence"/>
</dbReference>
<dbReference type="AlphaFoldDB" id="A0A1H8SC92"/>
<sequence length="49" mass="5461">MVSVSYMATSLSKATERNFEDNVEVLMCEYRKSLISEAVTGKFKVPGVD</sequence>
<dbReference type="EMBL" id="FOEC01000006">
    <property type="protein sequence ID" value="SEO76282.1"/>
    <property type="molecule type" value="Genomic_DNA"/>
</dbReference>
<protein>
    <submittedName>
        <fullName evidence="1">Uncharacterized protein</fullName>
    </submittedName>
</protein>